<name>A0AAW1P483_9CHLO</name>
<dbReference type="PROSITE" id="PS50103">
    <property type="entry name" value="ZF_C3H1"/>
    <property type="match status" value="2"/>
</dbReference>
<evidence type="ECO:0000256" key="9">
    <source>
        <dbReference type="ARBA" id="ARBA00022771"/>
    </source>
</evidence>
<feature type="domain" description="KEN" evidence="21">
    <location>
        <begin position="857"/>
        <end position="989"/>
    </location>
</feature>
<dbReference type="InterPro" id="IPR008271">
    <property type="entry name" value="Ser/Thr_kinase_AS"/>
</dbReference>
<feature type="domain" description="C3H1-type" evidence="20">
    <location>
        <begin position="1222"/>
        <end position="1250"/>
    </location>
</feature>
<feature type="domain" description="C3H1-type" evidence="20">
    <location>
        <begin position="1181"/>
        <end position="1209"/>
    </location>
</feature>
<dbReference type="Pfam" id="PF00642">
    <property type="entry name" value="zf-CCCH"/>
    <property type="match status" value="2"/>
</dbReference>
<feature type="region of interest" description="Disordered" evidence="16">
    <location>
        <begin position="1248"/>
        <end position="1271"/>
    </location>
</feature>
<accession>A0AAW1P483</accession>
<dbReference type="SUPFAM" id="SSF90229">
    <property type="entry name" value="CCCH zinc finger"/>
    <property type="match status" value="1"/>
</dbReference>
<dbReference type="GO" id="GO:0004674">
    <property type="term" value="F:protein serine/threonine kinase activity"/>
    <property type="evidence" value="ECO:0007669"/>
    <property type="project" value="UniProtKB-KW"/>
</dbReference>
<dbReference type="PANTHER" id="PTHR13954">
    <property type="entry name" value="IRE1-RELATED"/>
    <property type="match status" value="1"/>
</dbReference>
<dbReference type="EC" id="2.7.11.1" evidence="2"/>
<evidence type="ECO:0000256" key="14">
    <source>
        <dbReference type="ARBA" id="ARBA00023136"/>
    </source>
</evidence>
<evidence type="ECO:0000259" key="21">
    <source>
        <dbReference type="PROSITE" id="PS51392"/>
    </source>
</evidence>
<keyword evidence="23" id="KW-1185">Reference proteome</keyword>
<feature type="compositionally biased region" description="Low complexity" evidence="16">
    <location>
        <begin position="1129"/>
        <end position="1143"/>
    </location>
</feature>
<keyword evidence="14 17" id="KW-0472">Membrane</keyword>
<dbReference type="SMART" id="SM00564">
    <property type="entry name" value="PQQ"/>
    <property type="match status" value="3"/>
</dbReference>
<dbReference type="GO" id="GO:0036498">
    <property type="term" value="P:IRE1-mediated unfolded protein response"/>
    <property type="evidence" value="ECO:0007669"/>
    <property type="project" value="TreeGrafter"/>
</dbReference>
<feature type="compositionally biased region" description="Low complexity" evidence="16">
    <location>
        <begin position="1076"/>
        <end position="1096"/>
    </location>
</feature>
<feature type="transmembrane region" description="Helical" evidence="17">
    <location>
        <begin position="436"/>
        <end position="452"/>
    </location>
</feature>
<dbReference type="SMART" id="SM00356">
    <property type="entry name" value="ZnF_C3H1"/>
    <property type="match status" value="2"/>
</dbReference>
<dbReference type="InterPro" id="IPR010513">
    <property type="entry name" value="KEN_dom"/>
</dbReference>
<dbReference type="InterPro" id="IPR015943">
    <property type="entry name" value="WD40/YVTN_repeat-like_dom_sf"/>
</dbReference>
<dbReference type="InterPro" id="IPR000571">
    <property type="entry name" value="Znf_CCCH"/>
</dbReference>
<keyword evidence="13 17" id="KW-1133">Transmembrane helix</keyword>
<protein>
    <recommendedName>
        <fullName evidence="2">non-specific serine/threonine protein kinase</fullName>
        <ecNumber evidence="2">2.7.11.1</ecNumber>
    </recommendedName>
</protein>
<comment type="subcellular location">
    <subcellularLocation>
        <location evidence="1">Membrane</location>
        <topology evidence="1">Single-pass type I membrane protein</topology>
    </subcellularLocation>
</comment>
<evidence type="ECO:0000256" key="11">
    <source>
        <dbReference type="ARBA" id="ARBA00022833"/>
    </source>
</evidence>
<feature type="chain" id="PRO_5043665531" description="non-specific serine/threonine protein kinase" evidence="18">
    <location>
        <begin position="25"/>
        <end position="1271"/>
    </location>
</feature>
<keyword evidence="5 17" id="KW-0812">Transmembrane</keyword>
<feature type="zinc finger region" description="C3H1-type" evidence="15">
    <location>
        <begin position="1181"/>
        <end position="1209"/>
    </location>
</feature>
<proteinExistence type="predicted"/>
<evidence type="ECO:0000256" key="12">
    <source>
        <dbReference type="ARBA" id="ARBA00022840"/>
    </source>
</evidence>
<dbReference type="EMBL" id="JALJOQ010000046">
    <property type="protein sequence ID" value="KAK9805045.1"/>
    <property type="molecule type" value="Genomic_DNA"/>
</dbReference>
<organism evidence="22 23">
    <name type="scientific">Symbiochloris irregularis</name>
    <dbReference type="NCBI Taxonomy" id="706552"/>
    <lineage>
        <taxon>Eukaryota</taxon>
        <taxon>Viridiplantae</taxon>
        <taxon>Chlorophyta</taxon>
        <taxon>core chlorophytes</taxon>
        <taxon>Trebouxiophyceae</taxon>
        <taxon>Trebouxiales</taxon>
        <taxon>Trebouxiaceae</taxon>
        <taxon>Symbiochloris</taxon>
    </lineage>
</organism>
<keyword evidence="12" id="KW-0067">ATP-binding</keyword>
<keyword evidence="4" id="KW-0808">Transferase</keyword>
<evidence type="ECO:0000256" key="8">
    <source>
        <dbReference type="ARBA" id="ARBA00022741"/>
    </source>
</evidence>
<evidence type="ECO:0000256" key="17">
    <source>
        <dbReference type="SAM" id="Phobius"/>
    </source>
</evidence>
<dbReference type="InterPro" id="IPR038357">
    <property type="entry name" value="KEN_sf"/>
</dbReference>
<feature type="region of interest" description="Disordered" evidence="16">
    <location>
        <begin position="29"/>
        <end position="48"/>
    </location>
</feature>
<dbReference type="Gene3D" id="2.130.10.10">
    <property type="entry name" value="YVTN repeat-like/Quinoprotein amine dehydrogenase"/>
    <property type="match status" value="1"/>
</dbReference>
<dbReference type="Gene3D" id="4.10.1000.10">
    <property type="entry name" value="Zinc finger, CCCH-type"/>
    <property type="match status" value="1"/>
</dbReference>
<feature type="compositionally biased region" description="Basic and acidic residues" evidence="16">
    <location>
        <begin position="1040"/>
        <end position="1056"/>
    </location>
</feature>
<keyword evidence="8" id="KW-0547">Nucleotide-binding</keyword>
<dbReference type="InterPro" id="IPR036855">
    <property type="entry name" value="Znf_CCCH_sf"/>
</dbReference>
<sequence>MGRLSIRAFAATLLLSFLLSSASGQERGRASRLSQRVGGGKKDFTQIVPKPGRLQSRNQDAILASLVDGTLVFVDPDTGRTHWQFDSGSPLLSSSGFAEDAKGGQYTIFPGSDGSLYSYRQGGQGEQGLQKLPYSVAEVVDNAPSLTKDGSLVFGSRHTTVFMVHAATGELVKAFAQVGGTLAEMELPAGTRQQQEEEPVILIGRHDFVVRSVDAETGQQRWNVTYAAIQRLSTPTGDNQLPDLPALQHQMIGAGEPTGLIAGPRGALQRFDAGGQLLWSVRFATPPVGAYMHTGVPVALYRQPAQLGQVHQGDADKGPGTVWVGSHDGALYALPGGLVIEGEVPPLALEDPYSLQTAAEADPAAMMAVTSFPVSDDTLSCLPGPRSLDQTLLQFVPSELKLLEQQQKYYLPAAPSPPYRSGKSTVDSSSGALSSIRFYAVGGMVAALRLMFIKEGLSLAEILLASIVGGVIASLLIVWGWFRIARVTATVRTRDGGRIKEMRMTFTGTTQDVDRAKAQMKQLGLNGEDGMPSMIRDPTGSGVEHRPDDTFVTPAHVNNSERQEVAADGLGAARVRNEKADDENLLTKVGRLTVRTKTLGYGSSGTIVFEGSLDGRDVAVKRTLRQFVDTARKEIAALIVSDEHPNVVRVFAMEEDKEFVYLALERCDGSLAQLLQRTASTSEFFDSSGHPTDFCMQVSEGIGRGLQSLHNNNIVHLDLKPGNVLLTKSLLPKLSDMGLCKRLNPDQSTFVHTGGAGSSGWQAPEQLGPPGDQPPRLGRSVDVFAYGMVLHFCLTGGRHAFGQQLERDYNILHGRLKLDAICSLPEAENLIMAMLQPDPKQRPDINAIMAHPFWWQPAKRVQFLIDLSDRVENEDREVDQALLSALESTAGIALGGPSWGNKLEDELLNNLGRYRKYNYCSLRDLLRVIRNKHNHFRELPEELQDKMGPVPQGYLRYFETRFPRLLLSCFCFVLDNCSDEAPMAQYFEEARDTIFSLQFRSALLMESARNQDEPAPKPVPALGQTGRSRSFQDVQNPDQLRVREEVDQAERSKSSPDELPAAPDQTDDDAGSSSQSRFAAEGRGAAGEASSSTSAQGGPGRPPRPEGSRFLPFMQQAQSLNPESRIPGSTSSSSDIKSSNSSSANLGTQSQPAPDGSPPGAARKGSKPAQEQGTIAEFPQRPGQPACEFYVKTGHCKYGAGCKFDHPARYSVRLNNVGLPLRAGQDTCPFYQRTGTCKFGPSCKFHHPMSVNPTHPQPQEGQPGIAAPSTQ</sequence>
<keyword evidence="7 18" id="KW-0732">Signal</keyword>
<dbReference type="GO" id="GO:0004521">
    <property type="term" value="F:RNA endonuclease activity"/>
    <property type="evidence" value="ECO:0007669"/>
    <property type="project" value="InterPro"/>
</dbReference>
<dbReference type="Gene3D" id="1.20.1440.180">
    <property type="entry name" value="KEN domain"/>
    <property type="match status" value="1"/>
</dbReference>
<dbReference type="Pfam" id="PF13360">
    <property type="entry name" value="PQQ_2"/>
    <property type="match status" value="1"/>
</dbReference>
<dbReference type="SMART" id="SM00580">
    <property type="entry name" value="PUG"/>
    <property type="match status" value="1"/>
</dbReference>
<dbReference type="GO" id="GO:1990604">
    <property type="term" value="C:IRE1-TRAF2-ASK1 complex"/>
    <property type="evidence" value="ECO:0007669"/>
    <property type="project" value="TreeGrafter"/>
</dbReference>
<dbReference type="PROSITE" id="PS00108">
    <property type="entry name" value="PROTEIN_KINASE_ST"/>
    <property type="match status" value="1"/>
</dbReference>
<dbReference type="InterPro" id="IPR002372">
    <property type="entry name" value="PQQ_rpt_dom"/>
</dbReference>
<dbReference type="InterPro" id="IPR011009">
    <property type="entry name" value="Kinase-like_dom_sf"/>
</dbReference>
<evidence type="ECO:0000256" key="4">
    <source>
        <dbReference type="ARBA" id="ARBA00022679"/>
    </source>
</evidence>
<dbReference type="Proteomes" id="UP001465755">
    <property type="component" value="Unassembled WGS sequence"/>
</dbReference>
<dbReference type="GO" id="GO:0008270">
    <property type="term" value="F:zinc ion binding"/>
    <property type="evidence" value="ECO:0007669"/>
    <property type="project" value="UniProtKB-KW"/>
</dbReference>
<dbReference type="InterPro" id="IPR011047">
    <property type="entry name" value="Quinoprotein_ADH-like_sf"/>
</dbReference>
<dbReference type="GO" id="GO:0051082">
    <property type="term" value="F:unfolded protein binding"/>
    <property type="evidence" value="ECO:0007669"/>
    <property type="project" value="TreeGrafter"/>
</dbReference>
<dbReference type="FunFam" id="3.30.200.20:FF:000077">
    <property type="entry name" value="Putative Serine/threonine-protein kinase/endoribonuclease IRE1"/>
    <property type="match status" value="1"/>
</dbReference>
<feature type="signal peptide" evidence="18">
    <location>
        <begin position="1"/>
        <end position="24"/>
    </location>
</feature>
<dbReference type="PROSITE" id="PS51392">
    <property type="entry name" value="KEN"/>
    <property type="match status" value="1"/>
</dbReference>
<dbReference type="Gene3D" id="1.10.510.10">
    <property type="entry name" value="Transferase(Phosphotransferase) domain 1"/>
    <property type="match status" value="1"/>
</dbReference>
<evidence type="ECO:0000256" key="18">
    <source>
        <dbReference type="SAM" id="SignalP"/>
    </source>
</evidence>
<evidence type="ECO:0000256" key="7">
    <source>
        <dbReference type="ARBA" id="ARBA00022729"/>
    </source>
</evidence>
<dbReference type="PROSITE" id="PS50011">
    <property type="entry name" value="PROTEIN_KINASE_DOM"/>
    <property type="match status" value="1"/>
</dbReference>
<dbReference type="Pfam" id="PF00069">
    <property type="entry name" value="Pkinase"/>
    <property type="match status" value="1"/>
</dbReference>
<dbReference type="CDD" id="cd10422">
    <property type="entry name" value="RNase_Ire1"/>
    <property type="match status" value="1"/>
</dbReference>
<dbReference type="InterPro" id="IPR045133">
    <property type="entry name" value="IRE1/2-like"/>
</dbReference>
<evidence type="ECO:0000256" key="15">
    <source>
        <dbReference type="PROSITE-ProRule" id="PRU00723"/>
    </source>
</evidence>
<keyword evidence="9 15" id="KW-0863">Zinc-finger</keyword>
<evidence type="ECO:0000256" key="13">
    <source>
        <dbReference type="ARBA" id="ARBA00022989"/>
    </source>
</evidence>
<evidence type="ECO:0000256" key="5">
    <source>
        <dbReference type="ARBA" id="ARBA00022692"/>
    </source>
</evidence>
<keyword evidence="6 15" id="KW-0479">Metal-binding</keyword>
<dbReference type="AlphaFoldDB" id="A0AAW1P483"/>
<comment type="caution">
    <text evidence="22">The sequence shown here is derived from an EMBL/GenBank/DDBJ whole genome shotgun (WGS) entry which is preliminary data.</text>
</comment>
<dbReference type="SMART" id="SM00220">
    <property type="entry name" value="S_TKc"/>
    <property type="match status" value="1"/>
</dbReference>
<dbReference type="InterPro" id="IPR018391">
    <property type="entry name" value="PQQ_b-propeller_rpt"/>
</dbReference>
<evidence type="ECO:0000313" key="22">
    <source>
        <dbReference type="EMBL" id="KAK9805045.1"/>
    </source>
</evidence>
<feature type="region of interest" description="Disordered" evidence="16">
    <location>
        <begin position="753"/>
        <end position="774"/>
    </location>
</feature>
<evidence type="ECO:0000256" key="10">
    <source>
        <dbReference type="ARBA" id="ARBA00022777"/>
    </source>
</evidence>
<feature type="zinc finger region" description="C3H1-type" evidence="15">
    <location>
        <begin position="1222"/>
        <end position="1250"/>
    </location>
</feature>
<evidence type="ECO:0000256" key="2">
    <source>
        <dbReference type="ARBA" id="ARBA00012513"/>
    </source>
</evidence>
<dbReference type="Gene3D" id="3.30.200.20">
    <property type="entry name" value="Phosphorylase Kinase, domain 1"/>
    <property type="match status" value="1"/>
</dbReference>
<dbReference type="SUPFAM" id="SSF56112">
    <property type="entry name" value="Protein kinase-like (PK-like)"/>
    <property type="match status" value="1"/>
</dbReference>
<feature type="compositionally biased region" description="Polar residues" evidence="16">
    <location>
        <begin position="1251"/>
        <end position="1260"/>
    </location>
</feature>
<dbReference type="PANTHER" id="PTHR13954:SF6">
    <property type="entry name" value="NON-SPECIFIC SERINE_THREONINE PROTEIN KINASE"/>
    <property type="match status" value="1"/>
</dbReference>
<feature type="domain" description="Protein kinase" evidence="19">
    <location>
        <begin position="593"/>
        <end position="854"/>
    </location>
</feature>
<evidence type="ECO:0000256" key="16">
    <source>
        <dbReference type="SAM" id="MobiDB-lite"/>
    </source>
</evidence>
<gene>
    <name evidence="22" type="ORF">WJX73_006303</name>
</gene>
<evidence type="ECO:0000256" key="6">
    <source>
        <dbReference type="ARBA" id="ARBA00022723"/>
    </source>
</evidence>
<dbReference type="SUPFAM" id="SSF50998">
    <property type="entry name" value="Quinoprotein alcohol dehydrogenase-like"/>
    <property type="match status" value="1"/>
</dbReference>
<evidence type="ECO:0000313" key="23">
    <source>
        <dbReference type="Proteomes" id="UP001465755"/>
    </source>
</evidence>
<feature type="transmembrane region" description="Helical" evidence="17">
    <location>
        <begin position="459"/>
        <end position="482"/>
    </location>
</feature>
<feature type="compositionally biased region" description="Polar residues" evidence="16">
    <location>
        <begin position="1025"/>
        <end position="1038"/>
    </location>
</feature>
<reference evidence="22 23" key="1">
    <citation type="journal article" date="2024" name="Nat. Commun.">
        <title>Phylogenomics reveals the evolutionary origins of lichenization in chlorophyte algae.</title>
        <authorList>
            <person name="Puginier C."/>
            <person name="Libourel C."/>
            <person name="Otte J."/>
            <person name="Skaloud P."/>
            <person name="Haon M."/>
            <person name="Grisel S."/>
            <person name="Petersen M."/>
            <person name="Berrin J.G."/>
            <person name="Delaux P.M."/>
            <person name="Dal Grande F."/>
            <person name="Keller J."/>
        </authorList>
    </citation>
    <scope>NUCLEOTIDE SEQUENCE [LARGE SCALE GENOMIC DNA]</scope>
    <source>
        <strain evidence="22 23">SAG 2036</strain>
    </source>
</reference>
<keyword evidence="10" id="KW-0418">Kinase</keyword>
<evidence type="ECO:0000256" key="3">
    <source>
        <dbReference type="ARBA" id="ARBA00022527"/>
    </source>
</evidence>
<feature type="region of interest" description="Disordered" evidence="16">
    <location>
        <begin position="1008"/>
        <end position="1184"/>
    </location>
</feature>
<dbReference type="InterPro" id="IPR000719">
    <property type="entry name" value="Prot_kinase_dom"/>
</dbReference>
<dbReference type="GO" id="GO:0006397">
    <property type="term" value="P:mRNA processing"/>
    <property type="evidence" value="ECO:0007669"/>
    <property type="project" value="InterPro"/>
</dbReference>
<evidence type="ECO:0000259" key="20">
    <source>
        <dbReference type="PROSITE" id="PS50103"/>
    </source>
</evidence>
<dbReference type="Pfam" id="PF06479">
    <property type="entry name" value="Ribonuc_2-5A"/>
    <property type="match status" value="1"/>
</dbReference>
<keyword evidence="3" id="KW-0723">Serine/threonine-protein kinase</keyword>
<evidence type="ECO:0000259" key="19">
    <source>
        <dbReference type="PROSITE" id="PS50011"/>
    </source>
</evidence>
<keyword evidence="11 15" id="KW-0862">Zinc</keyword>
<dbReference type="GO" id="GO:0005524">
    <property type="term" value="F:ATP binding"/>
    <property type="evidence" value="ECO:0007669"/>
    <property type="project" value="UniProtKB-KW"/>
</dbReference>
<evidence type="ECO:0000256" key="1">
    <source>
        <dbReference type="ARBA" id="ARBA00004479"/>
    </source>
</evidence>